<accession>J9GS87</accession>
<gene>
    <name evidence="1" type="ORF">EVA_06416</name>
</gene>
<name>J9GS87_9ZZZZ</name>
<proteinExistence type="predicted"/>
<protein>
    <submittedName>
        <fullName evidence="1">Uncharacterized protein</fullName>
    </submittedName>
</protein>
<reference evidence="1" key="1">
    <citation type="journal article" date="2012" name="PLoS ONE">
        <title>Gene sets for utilization of primary and secondary nutrition supplies in the distal gut of endangered iberian lynx.</title>
        <authorList>
            <person name="Alcaide M."/>
            <person name="Messina E."/>
            <person name="Richter M."/>
            <person name="Bargiela R."/>
            <person name="Peplies J."/>
            <person name="Huws S.A."/>
            <person name="Newbold C.J."/>
            <person name="Golyshin P.N."/>
            <person name="Simon M.A."/>
            <person name="Lopez G."/>
            <person name="Yakimov M.M."/>
            <person name="Ferrer M."/>
        </authorList>
    </citation>
    <scope>NUCLEOTIDE SEQUENCE</scope>
</reference>
<dbReference type="EMBL" id="AMCI01001455">
    <property type="protein sequence ID" value="EJX05478.1"/>
    <property type="molecule type" value="Genomic_DNA"/>
</dbReference>
<comment type="caution">
    <text evidence="1">The sequence shown here is derived from an EMBL/GenBank/DDBJ whole genome shotgun (WGS) entry which is preliminary data.</text>
</comment>
<dbReference type="AlphaFoldDB" id="J9GS87"/>
<organism evidence="1">
    <name type="scientific">gut metagenome</name>
    <dbReference type="NCBI Taxonomy" id="749906"/>
    <lineage>
        <taxon>unclassified sequences</taxon>
        <taxon>metagenomes</taxon>
        <taxon>organismal metagenomes</taxon>
    </lineage>
</organism>
<evidence type="ECO:0000313" key="1">
    <source>
        <dbReference type="EMBL" id="EJX05478.1"/>
    </source>
</evidence>
<sequence length="101" mass="11323">MNGVEDYTIEQAAREMQEEHDAQEAEEGLKRPVEKTLIGDCRKCWCDQCAKLEQCVHLREGALPDGVHPFPCVGCADGMRFKPCEEERCADFEQGAGYNNG</sequence>